<dbReference type="InterPro" id="IPR011055">
    <property type="entry name" value="Dup_hybrid_motif"/>
</dbReference>
<evidence type="ECO:0000313" key="3">
    <source>
        <dbReference type="EMBL" id="CCM65653.1"/>
    </source>
</evidence>
<dbReference type="Pfam" id="PF01551">
    <property type="entry name" value="Peptidase_M23"/>
    <property type="match status" value="1"/>
</dbReference>
<dbReference type="PANTHER" id="PTHR21666">
    <property type="entry name" value="PEPTIDASE-RELATED"/>
    <property type="match status" value="1"/>
</dbReference>
<dbReference type="InterPro" id="IPR016047">
    <property type="entry name" value="M23ase_b-sheet_dom"/>
</dbReference>
<feature type="chain" id="PRO_5039491981" description="M23ase beta-sheet core domain-containing protein" evidence="1">
    <location>
        <begin position="37"/>
        <end position="199"/>
    </location>
</feature>
<organism evidence="3 4">
    <name type="scientific">Candidatus Neomicrothrix parvicella RN1</name>
    <dbReference type="NCBI Taxonomy" id="1229780"/>
    <lineage>
        <taxon>Bacteria</taxon>
        <taxon>Bacillati</taxon>
        <taxon>Actinomycetota</taxon>
        <taxon>Acidimicrobiia</taxon>
        <taxon>Acidimicrobiales</taxon>
        <taxon>Microthrixaceae</taxon>
        <taxon>Candidatus Neomicrothrix</taxon>
    </lineage>
</organism>
<dbReference type="Gene3D" id="2.70.70.10">
    <property type="entry name" value="Glucose Permease (Domain IIA)"/>
    <property type="match status" value="1"/>
</dbReference>
<accession>R4Z4I9</accession>
<evidence type="ECO:0000256" key="1">
    <source>
        <dbReference type="SAM" id="SignalP"/>
    </source>
</evidence>
<keyword evidence="4" id="KW-1185">Reference proteome</keyword>
<evidence type="ECO:0000259" key="2">
    <source>
        <dbReference type="Pfam" id="PF01551"/>
    </source>
</evidence>
<feature type="signal peptide" evidence="1">
    <location>
        <begin position="1"/>
        <end position="36"/>
    </location>
</feature>
<dbReference type="EMBL" id="CANL01000078">
    <property type="protein sequence ID" value="CCM65653.1"/>
    <property type="molecule type" value="Genomic_DNA"/>
</dbReference>
<proteinExistence type="predicted"/>
<sequence length="199" mass="20889">MIMNLSPRFPDLSSRVRSVAAGLVVAVALGAAGCVAAPHSAVTTTNAVNGFDRFPVVGPVRYQNDYGFSRGGGSRRHQGVDVMATRGQKVVAIESGTITTRVYSSSCGHSLGISGDDGGYYLYCHMNNYAAGVAKGGRVWAGRPVGNVGSSGNAAYAYPHLHVEVHPGGATGAARNPYERLRDAERRTGVITRPPTGWR</sequence>
<comment type="caution">
    <text evidence="3">The sequence shown here is derived from an EMBL/GenBank/DDBJ whole genome shotgun (WGS) entry which is preliminary data.</text>
</comment>
<dbReference type="PANTHER" id="PTHR21666:SF270">
    <property type="entry name" value="MUREIN HYDROLASE ACTIVATOR ENVC"/>
    <property type="match status" value="1"/>
</dbReference>
<dbReference type="eggNOG" id="COG0739">
    <property type="taxonomic scope" value="Bacteria"/>
</dbReference>
<reference evidence="3 4" key="1">
    <citation type="journal article" date="2013" name="ISME J.">
        <title>Metabolic model for the filamentous 'Candidatus Microthrix parvicella' based on genomic and metagenomic analyses.</title>
        <authorList>
            <person name="Jon McIlroy S."/>
            <person name="Kristiansen R."/>
            <person name="Albertsen M."/>
            <person name="Michael Karst S."/>
            <person name="Rossetti S."/>
            <person name="Lund Nielsen J."/>
            <person name="Tandoi V."/>
            <person name="James Seviour R."/>
            <person name="Nielsen P.H."/>
        </authorList>
    </citation>
    <scope>NUCLEOTIDE SEQUENCE [LARGE SCALE GENOMIC DNA]</scope>
    <source>
        <strain evidence="3 4">RN1</strain>
    </source>
</reference>
<evidence type="ECO:0000313" key="4">
    <source>
        <dbReference type="Proteomes" id="UP000018291"/>
    </source>
</evidence>
<name>R4Z4I9_9ACTN</name>
<protein>
    <recommendedName>
        <fullName evidence="2">M23ase beta-sheet core domain-containing protein</fullName>
    </recommendedName>
</protein>
<dbReference type="Proteomes" id="UP000018291">
    <property type="component" value="Unassembled WGS sequence"/>
</dbReference>
<dbReference type="STRING" id="1229780.BN381_80183"/>
<gene>
    <name evidence="3" type="ORF">BN381_80183</name>
</gene>
<dbReference type="SUPFAM" id="SSF51261">
    <property type="entry name" value="Duplicated hybrid motif"/>
    <property type="match status" value="1"/>
</dbReference>
<keyword evidence="1" id="KW-0732">Signal</keyword>
<dbReference type="HOGENOM" id="CLU_1370009_0_0_11"/>
<dbReference type="InterPro" id="IPR050570">
    <property type="entry name" value="Cell_wall_metabolism_enzyme"/>
</dbReference>
<dbReference type="GO" id="GO:0004222">
    <property type="term" value="F:metalloendopeptidase activity"/>
    <property type="evidence" value="ECO:0007669"/>
    <property type="project" value="TreeGrafter"/>
</dbReference>
<dbReference type="CDD" id="cd12797">
    <property type="entry name" value="M23_peptidase"/>
    <property type="match status" value="1"/>
</dbReference>
<dbReference type="AlphaFoldDB" id="R4Z4I9"/>
<feature type="domain" description="M23ase beta-sheet core" evidence="2">
    <location>
        <begin position="76"/>
        <end position="169"/>
    </location>
</feature>